<dbReference type="Proteomes" id="UP000618579">
    <property type="component" value="Unassembled WGS sequence"/>
</dbReference>
<protein>
    <submittedName>
        <fullName evidence="1">Uncharacterized protein</fullName>
    </submittedName>
</protein>
<reference evidence="1 2" key="1">
    <citation type="submission" date="2019-10" db="EMBL/GenBank/DDBJ databases">
        <title>Description of Paenibacillus pedi sp. nov.</title>
        <authorList>
            <person name="Carlier A."/>
            <person name="Qi S."/>
        </authorList>
    </citation>
    <scope>NUCLEOTIDE SEQUENCE [LARGE SCALE GENOMIC DNA]</scope>
    <source>
        <strain evidence="1 2">LMG 31457</strain>
    </source>
</reference>
<evidence type="ECO:0000313" key="1">
    <source>
        <dbReference type="EMBL" id="NOV02361.1"/>
    </source>
</evidence>
<dbReference type="EMBL" id="WHNZ01000042">
    <property type="protein sequence ID" value="NOV02361.1"/>
    <property type="molecule type" value="Genomic_DNA"/>
</dbReference>
<name>A0ABX1ZQZ8_9BACL</name>
<organism evidence="1 2">
    <name type="scientific">Paenibacillus planticolens</name>
    <dbReference type="NCBI Taxonomy" id="2654976"/>
    <lineage>
        <taxon>Bacteria</taxon>
        <taxon>Bacillati</taxon>
        <taxon>Bacillota</taxon>
        <taxon>Bacilli</taxon>
        <taxon>Bacillales</taxon>
        <taxon>Paenibacillaceae</taxon>
        <taxon>Paenibacillus</taxon>
    </lineage>
</organism>
<sequence length="91" mass="10125">MNGIANVSKPCSSVLEPVNTGFVNAKGVALVYKVQLTPNFPLTSYFAFGFSLKQSLDVVCYKHANKYCRATINIHGSLSRFPYCIRFLFPL</sequence>
<comment type="caution">
    <text evidence="1">The sequence shown here is derived from an EMBL/GenBank/DDBJ whole genome shotgun (WGS) entry which is preliminary data.</text>
</comment>
<accession>A0ABX1ZQZ8</accession>
<gene>
    <name evidence="1" type="ORF">GC097_20345</name>
</gene>
<dbReference type="Pfam" id="PF26349">
    <property type="entry name" value="YoqH"/>
    <property type="match status" value="1"/>
</dbReference>
<dbReference type="InterPro" id="IPR058968">
    <property type="entry name" value="YoqH-like"/>
</dbReference>
<proteinExistence type="predicted"/>
<evidence type="ECO:0000313" key="2">
    <source>
        <dbReference type="Proteomes" id="UP000618579"/>
    </source>
</evidence>
<keyword evidence="2" id="KW-1185">Reference proteome</keyword>